<dbReference type="Proteomes" id="UP000063699">
    <property type="component" value="Chromosome"/>
</dbReference>
<accession>A0A0N9I5V4</accession>
<protein>
    <recommendedName>
        <fullName evidence="1">DUF397 domain-containing protein</fullName>
    </recommendedName>
</protein>
<dbReference type="STRING" id="860235.AOZ06_28210"/>
<name>A0A0N9I5V4_9PSEU</name>
<evidence type="ECO:0000259" key="1">
    <source>
        <dbReference type="Pfam" id="PF04149"/>
    </source>
</evidence>
<evidence type="ECO:0000313" key="3">
    <source>
        <dbReference type="Proteomes" id="UP000063699"/>
    </source>
</evidence>
<dbReference type="InterPro" id="IPR007278">
    <property type="entry name" value="DUF397"/>
</dbReference>
<organism evidence="2 3">
    <name type="scientific">Kibdelosporangium phytohabitans</name>
    <dbReference type="NCBI Taxonomy" id="860235"/>
    <lineage>
        <taxon>Bacteria</taxon>
        <taxon>Bacillati</taxon>
        <taxon>Actinomycetota</taxon>
        <taxon>Actinomycetes</taxon>
        <taxon>Pseudonocardiales</taxon>
        <taxon>Pseudonocardiaceae</taxon>
        <taxon>Kibdelosporangium</taxon>
    </lineage>
</organism>
<dbReference type="Pfam" id="PF04149">
    <property type="entry name" value="DUF397"/>
    <property type="match status" value="1"/>
</dbReference>
<feature type="domain" description="DUF397" evidence="1">
    <location>
        <begin position="8"/>
        <end position="58"/>
    </location>
</feature>
<sequence>MPVVVRALAWRKSSFSGVNNGDCVEVAVGHLVVGVRDSKNTDGGILTFDPAGWRAFLTRQP</sequence>
<proteinExistence type="predicted"/>
<dbReference type="EMBL" id="CP012752">
    <property type="protein sequence ID" value="ALG10259.1"/>
    <property type="molecule type" value="Genomic_DNA"/>
</dbReference>
<dbReference type="AlphaFoldDB" id="A0A0N9I5V4"/>
<evidence type="ECO:0000313" key="2">
    <source>
        <dbReference type="EMBL" id="ALG10259.1"/>
    </source>
</evidence>
<gene>
    <name evidence="2" type="ORF">AOZ06_28210</name>
</gene>
<reference evidence="2 3" key="1">
    <citation type="submission" date="2015-07" db="EMBL/GenBank/DDBJ databases">
        <title>Genome sequencing of Kibdelosporangium phytohabitans.</title>
        <authorList>
            <person name="Qin S."/>
            <person name="Xing K."/>
        </authorList>
    </citation>
    <scope>NUCLEOTIDE SEQUENCE [LARGE SCALE GENOMIC DNA]</scope>
    <source>
        <strain evidence="2 3">KLBMP1111</strain>
    </source>
</reference>
<keyword evidence="3" id="KW-1185">Reference proteome</keyword>
<dbReference type="KEGG" id="kphy:AOZ06_28210"/>